<proteinExistence type="predicted"/>
<keyword evidence="3" id="KW-1185">Reference proteome</keyword>
<dbReference type="InterPro" id="IPR045518">
    <property type="entry name" value="2EXR"/>
</dbReference>
<evidence type="ECO:0000313" key="3">
    <source>
        <dbReference type="Proteomes" id="UP000801428"/>
    </source>
</evidence>
<dbReference type="EMBL" id="SWKU01000010">
    <property type="protein sequence ID" value="KAF3003089.1"/>
    <property type="molecule type" value="Genomic_DNA"/>
</dbReference>
<sequence length="122" mass="13595">MSDPSFASFSFFPLLPPAVRALILHHACPPPRTRFLELYAFSAPTYTPRVRYIPPLPALFHVSRETRAFSIAHAGTGTLAHFFTAPQPAGKMFYIDFARDVIFLSSRWVLGGPSWQPSDKGS</sequence>
<protein>
    <recommendedName>
        <fullName evidence="1">2EXR domain-containing protein</fullName>
    </recommendedName>
</protein>
<dbReference type="Pfam" id="PF20150">
    <property type="entry name" value="2EXR"/>
    <property type="match status" value="1"/>
</dbReference>
<organism evidence="2 3">
    <name type="scientific">Curvularia kusanoi</name>
    <name type="common">Cochliobolus kusanoi</name>
    <dbReference type="NCBI Taxonomy" id="90978"/>
    <lineage>
        <taxon>Eukaryota</taxon>
        <taxon>Fungi</taxon>
        <taxon>Dikarya</taxon>
        <taxon>Ascomycota</taxon>
        <taxon>Pezizomycotina</taxon>
        <taxon>Dothideomycetes</taxon>
        <taxon>Pleosporomycetidae</taxon>
        <taxon>Pleosporales</taxon>
        <taxon>Pleosporineae</taxon>
        <taxon>Pleosporaceae</taxon>
        <taxon>Curvularia</taxon>
    </lineage>
</organism>
<reference evidence="2" key="1">
    <citation type="submission" date="2019-04" db="EMBL/GenBank/DDBJ databases">
        <title>Sequencing of skin fungus with MAO and IRED activity.</title>
        <authorList>
            <person name="Marsaioli A.J."/>
            <person name="Bonatto J.M.C."/>
            <person name="Reis Junior O."/>
        </authorList>
    </citation>
    <scope>NUCLEOTIDE SEQUENCE</scope>
    <source>
        <strain evidence="2">30M1</strain>
    </source>
</reference>
<dbReference type="AlphaFoldDB" id="A0A9P4TFT1"/>
<dbReference type="Proteomes" id="UP000801428">
    <property type="component" value="Unassembled WGS sequence"/>
</dbReference>
<evidence type="ECO:0000313" key="2">
    <source>
        <dbReference type="EMBL" id="KAF3003089.1"/>
    </source>
</evidence>
<gene>
    <name evidence="2" type="ORF">E8E13_007926</name>
</gene>
<name>A0A9P4TFT1_CURKU</name>
<evidence type="ECO:0000259" key="1">
    <source>
        <dbReference type="Pfam" id="PF20150"/>
    </source>
</evidence>
<feature type="domain" description="2EXR" evidence="1">
    <location>
        <begin position="9"/>
        <end position="102"/>
    </location>
</feature>
<dbReference type="OrthoDB" id="3473305at2759"/>
<accession>A0A9P4TFT1</accession>
<comment type="caution">
    <text evidence="2">The sequence shown here is derived from an EMBL/GenBank/DDBJ whole genome shotgun (WGS) entry which is preliminary data.</text>
</comment>